<feature type="transmembrane region" description="Helical" evidence="6">
    <location>
        <begin position="152"/>
        <end position="170"/>
    </location>
</feature>
<proteinExistence type="predicted"/>
<sequence length="474" mass="51487">MAHLKENPHPQVNPQSKKKKTKELNVYVLLLTILIIAACATYLIPAGEYDKSVVNGRNVVVPGTYHTIESTPISLMDLISSIHTGMEEASSIIFFVLIIGGTFGILMSTGAIDALIYNLSRKLARKEKWLIPVMMMFFALCGALIGMAEETLAYIGILIPIAIALGFDVITGTAIVLVGASVGFTTAILNPFTVGIAQGIAELPPFSGIGYRIVLFIVMYLVSVWYIQRYAMKVKRDPSYGYYAEGKFEATTDASKLKLETRHKLVLFAFLVNFVVLVYGVIKYEWYITEISGLFTLLGIVIALLGKLPANQTVSAFMKGAGGLLSGALIIGVARAIVVVLTEGHIIDTFLYHASSSIQQFPPMLSAIGMYVLQTFLHFIVPSGSGQAALTMPIMAPLADLVGVTRQTAVLSFSMGDGIGNIIFPTNGVLMAALAIAGIPWIRWIKWIWPLILIQFCIGAFSVLLAQIFKYGPF</sequence>
<feature type="transmembrane region" description="Helical" evidence="6">
    <location>
        <begin position="24"/>
        <end position="44"/>
    </location>
</feature>
<dbReference type="RefSeq" id="WP_076372044.1">
    <property type="nucleotide sequence ID" value="NZ_FTMX01000010.1"/>
</dbReference>
<evidence type="ECO:0000256" key="1">
    <source>
        <dbReference type="ARBA" id="ARBA00004651"/>
    </source>
</evidence>
<dbReference type="InterPro" id="IPR018385">
    <property type="entry name" value="C4_dicarb_anaerob_car-like"/>
</dbReference>
<reference evidence="7 8" key="1">
    <citation type="submission" date="2017-01" db="EMBL/GenBank/DDBJ databases">
        <authorList>
            <person name="Varghese N."/>
            <person name="Submissions S."/>
        </authorList>
    </citation>
    <scope>NUCLEOTIDE SEQUENCE [LARGE SCALE GENOMIC DNA]</scope>
    <source>
        <strain evidence="7 8">RUG2-6</strain>
    </source>
</reference>
<feature type="transmembrane region" description="Helical" evidence="6">
    <location>
        <begin position="361"/>
        <end position="381"/>
    </location>
</feature>
<feature type="transmembrane region" description="Helical" evidence="6">
    <location>
        <begin position="129"/>
        <end position="146"/>
    </location>
</feature>
<keyword evidence="2" id="KW-1003">Cell membrane</keyword>
<evidence type="ECO:0000313" key="7">
    <source>
        <dbReference type="EMBL" id="SIS04462.1"/>
    </source>
</evidence>
<dbReference type="Pfam" id="PF03606">
    <property type="entry name" value="DcuC"/>
    <property type="match status" value="1"/>
</dbReference>
<gene>
    <name evidence="7" type="ORF">SAMN05878482_11098</name>
</gene>
<keyword evidence="5 6" id="KW-0472">Membrane</keyword>
<feature type="transmembrane region" description="Helical" evidence="6">
    <location>
        <begin position="288"/>
        <end position="308"/>
    </location>
</feature>
<dbReference type="PANTHER" id="PTHR43652">
    <property type="entry name" value="BASIC AMINO ACID ANTIPORTER YFCC-RELATED"/>
    <property type="match status" value="1"/>
</dbReference>
<comment type="subcellular location">
    <subcellularLocation>
        <location evidence="1">Cell membrane</location>
        <topology evidence="1">Multi-pass membrane protein</topology>
    </subcellularLocation>
</comment>
<evidence type="ECO:0000256" key="4">
    <source>
        <dbReference type="ARBA" id="ARBA00022989"/>
    </source>
</evidence>
<dbReference type="Proteomes" id="UP000185829">
    <property type="component" value="Unassembled WGS sequence"/>
</dbReference>
<keyword evidence="3 6" id="KW-0812">Transmembrane</keyword>
<dbReference type="InterPro" id="IPR051679">
    <property type="entry name" value="DASS-Related_Transporters"/>
</dbReference>
<feature type="transmembrane region" description="Helical" evidence="6">
    <location>
        <begin position="265"/>
        <end position="282"/>
    </location>
</feature>
<evidence type="ECO:0000256" key="3">
    <source>
        <dbReference type="ARBA" id="ARBA00022692"/>
    </source>
</evidence>
<feature type="transmembrane region" description="Helical" evidence="6">
    <location>
        <begin position="175"/>
        <end position="197"/>
    </location>
</feature>
<evidence type="ECO:0000256" key="2">
    <source>
        <dbReference type="ARBA" id="ARBA00022475"/>
    </source>
</evidence>
<feature type="transmembrane region" description="Helical" evidence="6">
    <location>
        <begin position="320"/>
        <end position="341"/>
    </location>
</feature>
<protein>
    <submittedName>
        <fullName evidence="7">Uncharacterized membrane protein YfcC, ion transporter superfamily</fullName>
    </submittedName>
</protein>
<evidence type="ECO:0000313" key="8">
    <source>
        <dbReference type="Proteomes" id="UP000185829"/>
    </source>
</evidence>
<dbReference type="AlphaFoldDB" id="A0A9X8RDZ9"/>
<evidence type="ECO:0000256" key="6">
    <source>
        <dbReference type="SAM" id="Phobius"/>
    </source>
</evidence>
<feature type="transmembrane region" description="Helical" evidence="6">
    <location>
        <begin position="422"/>
        <end position="442"/>
    </location>
</feature>
<feature type="transmembrane region" description="Helical" evidence="6">
    <location>
        <begin position="92"/>
        <end position="117"/>
    </location>
</feature>
<evidence type="ECO:0000256" key="5">
    <source>
        <dbReference type="ARBA" id="ARBA00023136"/>
    </source>
</evidence>
<keyword evidence="4 6" id="KW-1133">Transmembrane helix</keyword>
<feature type="transmembrane region" description="Helical" evidence="6">
    <location>
        <begin position="209"/>
        <end position="227"/>
    </location>
</feature>
<name>A0A9X8RDZ9_9BACI</name>
<feature type="transmembrane region" description="Helical" evidence="6">
    <location>
        <begin position="448"/>
        <end position="469"/>
    </location>
</feature>
<dbReference type="GO" id="GO:0005886">
    <property type="term" value="C:plasma membrane"/>
    <property type="evidence" value="ECO:0007669"/>
    <property type="project" value="UniProtKB-SubCell"/>
</dbReference>
<dbReference type="PANTHER" id="PTHR43652:SF2">
    <property type="entry name" value="BASIC AMINO ACID ANTIPORTER YFCC-RELATED"/>
    <property type="match status" value="1"/>
</dbReference>
<comment type="caution">
    <text evidence="7">The sequence shown here is derived from an EMBL/GenBank/DDBJ whole genome shotgun (WGS) entry which is preliminary data.</text>
</comment>
<dbReference type="EMBL" id="FTMX01000010">
    <property type="protein sequence ID" value="SIS04462.1"/>
    <property type="molecule type" value="Genomic_DNA"/>
</dbReference>
<accession>A0A9X8RDZ9</accession>
<organism evidence="7 8">
    <name type="scientific">Peribacillus simplex</name>
    <dbReference type="NCBI Taxonomy" id="1478"/>
    <lineage>
        <taxon>Bacteria</taxon>
        <taxon>Bacillati</taxon>
        <taxon>Bacillota</taxon>
        <taxon>Bacilli</taxon>
        <taxon>Bacillales</taxon>
        <taxon>Bacillaceae</taxon>
        <taxon>Peribacillus</taxon>
    </lineage>
</organism>